<reference evidence="1 2" key="1">
    <citation type="submission" date="2016-01" db="EMBL/GenBank/DDBJ databases">
        <title>The new phylogeny of the genus Mycobacterium.</title>
        <authorList>
            <person name="Tarcisio F."/>
            <person name="Conor M."/>
            <person name="Antonella G."/>
            <person name="Elisabetta G."/>
            <person name="Giulia F.S."/>
            <person name="Sara T."/>
            <person name="Anna F."/>
            <person name="Clotilde B."/>
            <person name="Roberto B."/>
            <person name="Veronica D.S."/>
            <person name="Fabio R."/>
            <person name="Monica P."/>
            <person name="Olivier J."/>
            <person name="Enrico T."/>
            <person name="Nicola S."/>
        </authorList>
    </citation>
    <scope>NUCLEOTIDE SEQUENCE [LARGE SCALE GENOMIC DNA]</scope>
    <source>
        <strain evidence="1 2">ATCC 700010</strain>
    </source>
</reference>
<evidence type="ECO:0000313" key="1">
    <source>
        <dbReference type="EMBL" id="ORX11864.1"/>
    </source>
</evidence>
<evidence type="ECO:0000313" key="2">
    <source>
        <dbReference type="Proteomes" id="UP000193964"/>
    </source>
</evidence>
<dbReference type="Gene3D" id="3.30.530.20">
    <property type="match status" value="1"/>
</dbReference>
<protein>
    <recommendedName>
        <fullName evidence="3">Cyclase</fullName>
    </recommendedName>
</protein>
<sequence length="171" mass="18470">MNVVDTAKQQAKQLAHKVVEKVGEKVTADSRVQAITIARPRAEVLDLFQDPERLSRIFGDIADVTDAGADRLRWTFAGDDGPVWDCVVSCEGDNRLRYVDVNPERAAGLTLDFSDAPGDRGTEVVAHVTAPGPGALTGVLTFKALYRARALLQTGEVPTIARNPSARDSSR</sequence>
<dbReference type="AlphaFoldDB" id="A0A1X2F0B9"/>
<dbReference type="Proteomes" id="UP000193964">
    <property type="component" value="Unassembled WGS sequence"/>
</dbReference>
<evidence type="ECO:0008006" key="3">
    <source>
        <dbReference type="Google" id="ProtNLM"/>
    </source>
</evidence>
<gene>
    <name evidence="1" type="ORF">AWC31_35035</name>
</gene>
<proteinExistence type="predicted"/>
<comment type="caution">
    <text evidence="1">The sequence shown here is derived from an EMBL/GenBank/DDBJ whole genome shotgun (WGS) entry which is preliminary data.</text>
</comment>
<dbReference type="InterPro" id="IPR023393">
    <property type="entry name" value="START-like_dom_sf"/>
</dbReference>
<organism evidence="1 2">
    <name type="scientific">Mycolicibacterium wolinskyi</name>
    <dbReference type="NCBI Taxonomy" id="59750"/>
    <lineage>
        <taxon>Bacteria</taxon>
        <taxon>Bacillati</taxon>
        <taxon>Actinomycetota</taxon>
        <taxon>Actinomycetes</taxon>
        <taxon>Mycobacteriales</taxon>
        <taxon>Mycobacteriaceae</taxon>
        <taxon>Mycolicibacterium</taxon>
    </lineage>
</organism>
<dbReference type="RefSeq" id="WP_085146916.1">
    <property type="nucleotide sequence ID" value="NZ_JACKUA010000032.1"/>
</dbReference>
<dbReference type="OrthoDB" id="9797595at2"/>
<accession>A0A1X2F0B9</accession>
<dbReference type="EMBL" id="LQQA01000030">
    <property type="protein sequence ID" value="ORX11864.1"/>
    <property type="molecule type" value="Genomic_DNA"/>
</dbReference>
<dbReference type="SUPFAM" id="SSF55961">
    <property type="entry name" value="Bet v1-like"/>
    <property type="match status" value="1"/>
</dbReference>
<name>A0A1X2F0B9_9MYCO</name>